<dbReference type="CDD" id="cd00082">
    <property type="entry name" value="HisKA"/>
    <property type="match status" value="1"/>
</dbReference>
<dbReference type="Proteomes" id="UP000563151">
    <property type="component" value="Unassembled WGS sequence"/>
</dbReference>
<keyword evidence="9" id="KW-0418">Kinase</keyword>
<dbReference type="RefSeq" id="WP_173680532.1">
    <property type="nucleotide sequence ID" value="NZ_JAAZWO010000004.1"/>
</dbReference>
<evidence type="ECO:0000256" key="5">
    <source>
        <dbReference type="ARBA" id="ARBA00022475"/>
    </source>
</evidence>
<dbReference type="SUPFAM" id="SSF52172">
    <property type="entry name" value="CheY-like"/>
    <property type="match status" value="1"/>
</dbReference>
<dbReference type="SMART" id="SM00448">
    <property type="entry name" value="REC"/>
    <property type="match status" value="1"/>
</dbReference>
<organism evidence="18 19">
    <name type="scientific">Clostridium tetanomorphum</name>
    <dbReference type="NCBI Taxonomy" id="1553"/>
    <lineage>
        <taxon>Bacteria</taxon>
        <taxon>Bacillati</taxon>
        <taxon>Bacillota</taxon>
        <taxon>Clostridia</taxon>
        <taxon>Eubacteriales</taxon>
        <taxon>Clostridiaceae</taxon>
        <taxon>Clostridium</taxon>
    </lineage>
</organism>
<dbReference type="SMART" id="SM00388">
    <property type="entry name" value="HisKA"/>
    <property type="match status" value="1"/>
</dbReference>
<dbReference type="GO" id="GO:0000155">
    <property type="term" value="F:phosphorelay sensor kinase activity"/>
    <property type="evidence" value="ECO:0007669"/>
    <property type="project" value="InterPro"/>
</dbReference>
<evidence type="ECO:0000256" key="13">
    <source>
        <dbReference type="ARBA" id="ARBA00023136"/>
    </source>
</evidence>
<proteinExistence type="predicted"/>
<dbReference type="Gene3D" id="1.20.120.160">
    <property type="entry name" value="HPT domain"/>
    <property type="match status" value="1"/>
</dbReference>
<evidence type="ECO:0000256" key="14">
    <source>
        <dbReference type="ARBA" id="ARBA00024867"/>
    </source>
</evidence>
<evidence type="ECO:0000256" key="2">
    <source>
        <dbReference type="ARBA" id="ARBA00004651"/>
    </source>
</evidence>
<dbReference type="SUPFAM" id="SSF47384">
    <property type="entry name" value="Homodimeric domain of signal transducing histidine kinase"/>
    <property type="match status" value="1"/>
</dbReference>
<keyword evidence="10" id="KW-0067">ATP-binding</keyword>
<evidence type="ECO:0000256" key="10">
    <source>
        <dbReference type="ARBA" id="ARBA00022840"/>
    </source>
</evidence>
<keyword evidence="5" id="KW-1003">Cell membrane</keyword>
<dbReference type="CDD" id="cd17546">
    <property type="entry name" value="REC_hyHK_CKI1_RcsC-like"/>
    <property type="match status" value="1"/>
</dbReference>
<dbReference type="InterPro" id="IPR011006">
    <property type="entry name" value="CheY-like_superfamily"/>
</dbReference>
<keyword evidence="12" id="KW-0902">Two-component regulatory system</keyword>
<dbReference type="InterPro" id="IPR036641">
    <property type="entry name" value="HPT_dom_sf"/>
</dbReference>
<dbReference type="InterPro" id="IPR005467">
    <property type="entry name" value="His_kinase_dom"/>
</dbReference>
<keyword evidence="19" id="KW-1185">Reference proteome</keyword>
<dbReference type="InterPro" id="IPR036097">
    <property type="entry name" value="HisK_dim/P_sf"/>
</dbReference>
<dbReference type="Gene3D" id="3.30.450.20">
    <property type="entry name" value="PAS domain"/>
    <property type="match status" value="1"/>
</dbReference>
<dbReference type="PROSITE" id="PS50110">
    <property type="entry name" value="RESPONSE_REGULATORY"/>
    <property type="match status" value="1"/>
</dbReference>
<dbReference type="AlphaFoldDB" id="A0A923J0R5"/>
<comment type="subcellular location">
    <subcellularLocation>
        <location evidence="2">Cell membrane</location>
        <topology evidence="2">Multi-pass membrane protein</topology>
    </subcellularLocation>
</comment>
<evidence type="ECO:0000256" key="12">
    <source>
        <dbReference type="ARBA" id="ARBA00023012"/>
    </source>
</evidence>
<evidence type="ECO:0000256" key="9">
    <source>
        <dbReference type="ARBA" id="ARBA00022777"/>
    </source>
</evidence>
<gene>
    <name evidence="18" type="ORF">HGG79_04285</name>
</gene>
<protein>
    <recommendedName>
        <fullName evidence="4">Stage 0 sporulation protein A homolog</fullName>
        <ecNumber evidence="3">2.7.13.3</ecNumber>
    </recommendedName>
</protein>
<dbReference type="Gene3D" id="3.30.565.10">
    <property type="entry name" value="Histidine kinase-like ATPase, C-terminal domain"/>
    <property type="match status" value="1"/>
</dbReference>
<keyword evidence="6 15" id="KW-0597">Phosphoprotein</keyword>
<evidence type="ECO:0000259" key="17">
    <source>
        <dbReference type="PROSITE" id="PS50110"/>
    </source>
</evidence>
<comment type="caution">
    <text evidence="18">The sequence shown here is derived from an EMBL/GenBank/DDBJ whole genome shotgun (WGS) entry which is preliminary data.</text>
</comment>
<keyword evidence="8" id="KW-0547">Nucleotide-binding</keyword>
<keyword evidence="11" id="KW-1133">Transmembrane helix</keyword>
<dbReference type="Gene3D" id="3.40.50.2300">
    <property type="match status" value="1"/>
</dbReference>
<dbReference type="PROSITE" id="PS50109">
    <property type="entry name" value="HIS_KIN"/>
    <property type="match status" value="1"/>
</dbReference>
<dbReference type="EMBL" id="JAAZWO010000004">
    <property type="protein sequence ID" value="MBC2397000.1"/>
    <property type="molecule type" value="Genomic_DNA"/>
</dbReference>
<dbReference type="GO" id="GO:0005886">
    <property type="term" value="C:plasma membrane"/>
    <property type="evidence" value="ECO:0007669"/>
    <property type="project" value="UniProtKB-SubCell"/>
</dbReference>
<keyword evidence="7" id="KW-0812">Transmembrane</keyword>
<evidence type="ECO:0000256" key="6">
    <source>
        <dbReference type="ARBA" id="ARBA00022553"/>
    </source>
</evidence>
<dbReference type="SUPFAM" id="SSF47226">
    <property type="entry name" value="Histidine-containing phosphotransfer domain, HPT domain"/>
    <property type="match status" value="1"/>
</dbReference>
<evidence type="ECO:0000256" key="8">
    <source>
        <dbReference type="ARBA" id="ARBA00022741"/>
    </source>
</evidence>
<evidence type="ECO:0000256" key="7">
    <source>
        <dbReference type="ARBA" id="ARBA00022692"/>
    </source>
</evidence>
<dbReference type="Gene3D" id="1.10.287.130">
    <property type="match status" value="1"/>
</dbReference>
<evidence type="ECO:0000259" key="16">
    <source>
        <dbReference type="PROSITE" id="PS50109"/>
    </source>
</evidence>
<dbReference type="PANTHER" id="PTHR45339:SF1">
    <property type="entry name" value="HYBRID SIGNAL TRANSDUCTION HISTIDINE KINASE J"/>
    <property type="match status" value="1"/>
</dbReference>
<dbReference type="PANTHER" id="PTHR45339">
    <property type="entry name" value="HYBRID SIGNAL TRANSDUCTION HISTIDINE KINASE J"/>
    <property type="match status" value="1"/>
</dbReference>
<name>A0A923J0R5_CLOTT</name>
<comment type="function">
    <text evidence="14">May play the central regulatory role in sporulation. It may be an element of the effector pathway responsible for the activation of sporulation genes in response to nutritional stress. Spo0A may act in concert with spo0H (a sigma factor) to control the expression of some genes that are critical to the sporulation process.</text>
</comment>
<comment type="catalytic activity">
    <reaction evidence="1">
        <text>ATP + protein L-histidine = ADP + protein N-phospho-L-histidine.</text>
        <dbReference type="EC" id="2.7.13.3"/>
    </reaction>
</comment>
<dbReference type="GO" id="GO:0005524">
    <property type="term" value="F:ATP binding"/>
    <property type="evidence" value="ECO:0007669"/>
    <property type="project" value="UniProtKB-KW"/>
</dbReference>
<evidence type="ECO:0000256" key="3">
    <source>
        <dbReference type="ARBA" id="ARBA00012438"/>
    </source>
</evidence>
<accession>A0A923J0R5</accession>
<evidence type="ECO:0000256" key="11">
    <source>
        <dbReference type="ARBA" id="ARBA00022989"/>
    </source>
</evidence>
<dbReference type="InterPro" id="IPR003661">
    <property type="entry name" value="HisK_dim/P_dom"/>
</dbReference>
<feature type="domain" description="Response regulatory" evidence="17">
    <location>
        <begin position="403"/>
        <end position="519"/>
    </location>
</feature>
<feature type="domain" description="Histidine kinase" evidence="16">
    <location>
        <begin position="162"/>
        <end position="363"/>
    </location>
</feature>
<dbReference type="Pfam" id="PF00512">
    <property type="entry name" value="HisKA"/>
    <property type="match status" value="1"/>
</dbReference>
<dbReference type="InterPro" id="IPR001789">
    <property type="entry name" value="Sig_transdc_resp-reg_receiver"/>
</dbReference>
<reference evidence="18 19" key="1">
    <citation type="submission" date="2020-04" db="EMBL/GenBank/DDBJ databases">
        <title>Genomic insights into acetone-butanol-ethanol (ABE) fermentation by sequencing solventogenic clostridia strains.</title>
        <authorList>
            <person name="Brown S."/>
        </authorList>
    </citation>
    <scope>NUCLEOTIDE SEQUENCE [LARGE SCALE GENOMIC DNA]</scope>
    <source>
        <strain evidence="18 19">DJ011</strain>
    </source>
</reference>
<dbReference type="Pfam" id="PF00072">
    <property type="entry name" value="Response_reg"/>
    <property type="match status" value="1"/>
</dbReference>
<feature type="modified residue" description="4-aspartylphosphate" evidence="15">
    <location>
        <position position="452"/>
    </location>
</feature>
<keyword evidence="13" id="KW-0472">Membrane</keyword>
<evidence type="ECO:0000313" key="18">
    <source>
        <dbReference type="EMBL" id="MBC2397000.1"/>
    </source>
</evidence>
<evidence type="ECO:0000256" key="1">
    <source>
        <dbReference type="ARBA" id="ARBA00000085"/>
    </source>
</evidence>
<sequence>MNRENKLEIDYGLKMMLQNFESVSVLILDRSYKYIMLNNNHKEFMKELLGIEIEVGMNILDIIYKNVRDDIKENLVFRIKQKLENAFNGNKVITNEELLVKKNEIEYFQAEVIPIKDSNGSIYAVGVYVLNITDKINSMKYSLKKKLDISSEYDEKSSFLRNISHEIRTPINGIIGLTDILLKDELNFKQRQYMMSIRHSAASLLENIENILYNCKNESSKLQIQYKEFNFYRFMDNIKNIFLAKEEETKIKVKYSIDQDIPEWIIGDDLLLQRLLINLISNSLRLSNSRKFEVNIIKESKFIYHCNKKAIRLRFTIEYLGHDLNKKDTIQTIKKLIKDLDGNIKFNNNHSKNKIDMYIPFILSNKVEENIESDRIKENTELEANEYICENRLNELNNLENVNILVAEDNLVNQMVISELIKILGWEGKVVNNGKQAIEELENDNYNLVLMDISMPEMNGLEAMKIIKSKKRFKEIPIIALTAYALVEDKEKLIELGMDDYLSKPIDKERLYYMVNKHLNLDNEYFNGFRRLEKVLDGNTELIFELGNKIIQIFSKEQMNEIIELSNNGQIVELREVIHKLKGAISNFKLTEIIEALNNIKEKAINGEIYLVYELTDKINRNIEKFQEKLIEYCNKH</sequence>
<evidence type="ECO:0000313" key="19">
    <source>
        <dbReference type="Proteomes" id="UP000563151"/>
    </source>
</evidence>
<dbReference type="InterPro" id="IPR036890">
    <property type="entry name" value="HATPase_C_sf"/>
</dbReference>
<evidence type="ECO:0000256" key="4">
    <source>
        <dbReference type="ARBA" id="ARBA00018672"/>
    </source>
</evidence>
<evidence type="ECO:0000256" key="15">
    <source>
        <dbReference type="PROSITE-ProRule" id="PRU00169"/>
    </source>
</evidence>
<dbReference type="EC" id="2.7.13.3" evidence="3"/>
<dbReference type="SUPFAM" id="SSF55874">
    <property type="entry name" value="ATPase domain of HSP90 chaperone/DNA topoisomerase II/histidine kinase"/>
    <property type="match status" value="1"/>
</dbReference>
<keyword evidence="9" id="KW-0808">Transferase</keyword>